<comment type="caution">
    <text evidence="6">The sequence shown here is derived from an EMBL/GenBank/DDBJ whole genome shotgun (WGS) entry which is preliminary data.</text>
</comment>
<keyword evidence="2 6" id="KW-0808">Transferase</keyword>
<dbReference type="Gene3D" id="3.40.50.150">
    <property type="entry name" value="Vaccinia Virus protein VP39"/>
    <property type="match status" value="1"/>
</dbReference>
<protein>
    <submittedName>
        <fullName evidence="6">Methyltransferase domain-containing protein</fullName>
    </submittedName>
</protein>
<reference evidence="8" key="2">
    <citation type="submission" date="2020-05" db="EMBL/GenBank/DDBJ databases">
        <title>Classification of alakaliphilic streptomycetes isolated from an alkaline soil next to Lonar Crater, India and a proposal for the recognition of Streptomyces alkaliterrae sp. nov.</title>
        <authorList>
            <person name="Golinska P."/>
        </authorList>
    </citation>
    <scope>NUCLEOTIDE SEQUENCE [LARGE SCALE GENOMIC DNA]</scope>
    <source>
        <strain evidence="8">OF8</strain>
    </source>
</reference>
<keyword evidence="7" id="KW-1185">Reference proteome</keyword>
<evidence type="ECO:0000256" key="3">
    <source>
        <dbReference type="ARBA" id="ARBA00022691"/>
    </source>
</evidence>
<reference evidence="6 7" key="1">
    <citation type="submission" date="2019-10" db="EMBL/GenBank/DDBJ databases">
        <title>Streptomyces sp. nov., a novel actinobacterium isolated from alkaline environment.</title>
        <authorList>
            <person name="Golinska P."/>
        </authorList>
    </citation>
    <scope>NUCLEOTIDE SEQUENCE [LARGE SCALE GENOMIC DNA]</scope>
    <source>
        <strain evidence="6 7">OF1</strain>
    </source>
</reference>
<evidence type="ECO:0000313" key="7">
    <source>
        <dbReference type="Proteomes" id="UP000320857"/>
    </source>
</evidence>
<dbReference type="GO" id="GO:0032259">
    <property type="term" value="P:methylation"/>
    <property type="evidence" value="ECO:0007669"/>
    <property type="project" value="UniProtKB-KW"/>
</dbReference>
<dbReference type="EMBL" id="VJYK02000264">
    <property type="protein sequence ID" value="MQS04276.1"/>
    <property type="molecule type" value="Genomic_DNA"/>
</dbReference>
<dbReference type="PANTHER" id="PTHR43464">
    <property type="entry name" value="METHYLTRANSFERASE"/>
    <property type="match status" value="1"/>
</dbReference>
<gene>
    <name evidence="6" type="ORF">FNX44_020850</name>
    <name evidence="5" type="ORF">H3147_15065</name>
</gene>
<evidence type="ECO:0000256" key="2">
    <source>
        <dbReference type="ARBA" id="ARBA00022679"/>
    </source>
</evidence>
<dbReference type="SUPFAM" id="SSF53335">
    <property type="entry name" value="S-adenosyl-L-methionine-dependent methyltransferases"/>
    <property type="match status" value="1"/>
</dbReference>
<dbReference type="AlphaFoldDB" id="A0A5P0YVF6"/>
<dbReference type="PANTHER" id="PTHR43464:SF19">
    <property type="entry name" value="UBIQUINONE BIOSYNTHESIS O-METHYLTRANSFERASE, MITOCHONDRIAL"/>
    <property type="match status" value="1"/>
</dbReference>
<dbReference type="RefSeq" id="WP_143650084.1">
    <property type="nucleotide sequence ID" value="NZ_JABJXA010000082.1"/>
</dbReference>
<proteinExistence type="predicted"/>
<evidence type="ECO:0000313" key="8">
    <source>
        <dbReference type="Proteomes" id="UP000517765"/>
    </source>
</evidence>
<organism evidence="6 7">
    <name type="scientific">Streptomyces alkaliterrae</name>
    <dbReference type="NCBI Taxonomy" id="2213162"/>
    <lineage>
        <taxon>Bacteria</taxon>
        <taxon>Bacillati</taxon>
        <taxon>Actinomycetota</taxon>
        <taxon>Actinomycetes</taxon>
        <taxon>Kitasatosporales</taxon>
        <taxon>Streptomycetaceae</taxon>
        <taxon>Streptomyces</taxon>
    </lineage>
</organism>
<sequence length="208" mass="22408">MDAGGTDGYWNHNAHYHPLVLAAVPDGCRFALEVGCGDGLLARKLSRVSAAVTAVDRSAEMVRQARRAAAPAGAAVDFRELDVLDPSAGPELPSGSYDFVCSVAVLHHLGTAAGLRRMAELLRPGGILVVVGLARTVTPPDWLVSAAGVPAHRVLARRHGGPVEPAGMPVAEPAESWGEVRRTSARILPGRRWRRRLLWRYSIHWRKP</sequence>
<reference evidence="5" key="3">
    <citation type="journal article" name="Syst. Appl. Microbiol.">
        <title>Streptomyces alkaliterrae sp. nov., isolated from an alkaline soil, and emended descriptions of Streptomyces alkaliphilus, Streptomyces calidiresistens and Streptomyces durbertensis.</title>
        <authorList>
            <person name="Swiecimska M."/>
            <person name="Golinska P."/>
            <person name="Nouioui I."/>
            <person name="Wypij M."/>
            <person name="Rai M."/>
            <person name="Sangal V."/>
            <person name="Goodfellow M."/>
        </authorList>
    </citation>
    <scope>NUCLEOTIDE SEQUENCE</scope>
    <source>
        <strain evidence="5">OF8</strain>
    </source>
</reference>
<feature type="domain" description="Methyltransferase" evidence="4">
    <location>
        <begin position="32"/>
        <end position="126"/>
    </location>
</feature>
<keyword evidence="1 6" id="KW-0489">Methyltransferase</keyword>
<dbReference type="Proteomes" id="UP000517765">
    <property type="component" value="Unassembled WGS sequence"/>
</dbReference>
<evidence type="ECO:0000313" key="6">
    <source>
        <dbReference type="EMBL" id="MQS04276.1"/>
    </source>
</evidence>
<keyword evidence="3" id="KW-0949">S-adenosyl-L-methionine</keyword>
<dbReference type="InterPro" id="IPR029063">
    <property type="entry name" value="SAM-dependent_MTases_sf"/>
</dbReference>
<evidence type="ECO:0000259" key="4">
    <source>
        <dbReference type="Pfam" id="PF13649"/>
    </source>
</evidence>
<dbReference type="OrthoDB" id="6064711at2"/>
<accession>A0A5P0YVF6</accession>
<evidence type="ECO:0000256" key="1">
    <source>
        <dbReference type="ARBA" id="ARBA00022603"/>
    </source>
</evidence>
<dbReference type="GO" id="GO:0008168">
    <property type="term" value="F:methyltransferase activity"/>
    <property type="evidence" value="ECO:0007669"/>
    <property type="project" value="UniProtKB-KW"/>
</dbReference>
<evidence type="ECO:0000313" key="5">
    <source>
        <dbReference type="EMBL" id="MBB1260144.1"/>
    </source>
</evidence>
<dbReference type="InterPro" id="IPR041698">
    <property type="entry name" value="Methyltransf_25"/>
</dbReference>
<dbReference type="CDD" id="cd02440">
    <property type="entry name" value="AdoMet_MTases"/>
    <property type="match status" value="1"/>
</dbReference>
<dbReference type="Pfam" id="PF13649">
    <property type="entry name" value="Methyltransf_25"/>
    <property type="match status" value="1"/>
</dbReference>
<name>A0A5P0YVF6_9ACTN</name>
<dbReference type="Proteomes" id="UP000320857">
    <property type="component" value="Unassembled WGS sequence"/>
</dbReference>
<dbReference type="EMBL" id="JABJXA010000082">
    <property type="protein sequence ID" value="MBB1260144.1"/>
    <property type="molecule type" value="Genomic_DNA"/>
</dbReference>